<organism evidence="3 4">
    <name type="scientific">Hymenobacter guriensis</name>
    <dbReference type="NCBI Taxonomy" id="2793065"/>
    <lineage>
        <taxon>Bacteria</taxon>
        <taxon>Pseudomonadati</taxon>
        <taxon>Bacteroidota</taxon>
        <taxon>Cytophagia</taxon>
        <taxon>Cytophagales</taxon>
        <taxon>Hymenobacteraceae</taxon>
        <taxon>Hymenobacter</taxon>
    </lineage>
</organism>
<proteinExistence type="predicted"/>
<feature type="compositionally biased region" description="Low complexity" evidence="1">
    <location>
        <begin position="148"/>
        <end position="162"/>
    </location>
</feature>
<feature type="region of interest" description="Disordered" evidence="1">
    <location>
        <begin position="148"/>
        <end position="168"/>
    </location>
</feature>
<evidence type="ECO:0000313" key="4">
    <source>
        <dbReference type="Proteomes" id="UP000601099"/>
    </source>
</evidence>
<comment type="caution">
    <text evidence="3">The sequence shown here is derived from an EMBL/GenBank/DDBJ whole genome shotgun (WGS) entry which is preliminary data.</text>
</comment>
<evidence type="ECO:0000256" key="1">
    <source>
        <dbReference type="SAM" id="MobiDB-lite"/>
    </source>
</evidence>
<sequence>MKVLLLGWDEPQNAETPALTSLALTQALAPDTATVLLPTLPADAADFPASAEVTGLGNLSMSELQAAVDAARASAPQRGAWQAPVSPYIGASEAAAPAAAGTVSAAPTAQPALLVADAFEAEGGEPATDEAADLSQPENNLSMQVEVEATPETEAAPETAAAGSWLPGAAERATPDEALAVLRNPSDVPGDLNFRVIQYARFATPLALSKPFEVIYAGDWPTWLAALEIRQRTGCPLVLRVDSLAQDRPTADDRGWAQALERLALRRADVILTSSEDLCHRVRQLYGIPLRRMRVQPAHTDAAEVARTVRDTLTELAASA</sequence>
<protein>
    <submittedName>
        <fullName evidence="3">Glycosyltransferase</fullName>
    </submittedName>
</protein>
<keyword evidence="4" id="KW-1185">Reference proteome</keyword>
<dbReference type="InterPro" id="IPR028098">
    <property type="entry name" value="Glyco_trans_4-like_N"/>
</dbReference>
<dbReference type="Pfam" id="PF13579">
    <property type="entry name" value="Glyco_trans_4_4"/>
    <property type="match status" value="1"/>
</dbReference>
<reference evidence="3 4" key="1">
    <citation type="submission" date="2020-11" db="EMBL/GenBank/DDBJ databases">
        <title>Hymenobacter sp.</title>
        <authorList>
            <person name="Kim M.K."/>
        </authorList>
    </citation>
    <scope>NUCLEOTIDE SEQUENCE [LARGE SCALE GENOMIC DNA]</scope>
    <source>
        <strain evidence="3 4">BT594</strain>
    </source>
</reference>
<dbReference type="EMBL" id="JADWYK010000012">
    <property type="protein sequence ID" value="MBG8555312.1"/>
    <property type="molecule type" value="Genomic_DNA"/>
</dbReference>
<dbReference type="SUPFAM" id="SSF53756">
    <property type="entry name" value="UDP-Glycosyltransferase/glycogen phosphorylase"/>
    <property type="match status" value="1"/>
</dbReference>
<dbReference type="Proteomes" id="UP000601099">
    <property type="component" value="Unassembled WGS sequence"/>
</dbReference>
<gene>
    <name evidence="3" type="ORF">I5L79_17310</name>
</gene>
<name>A0ABS0L5E1_9BACT</name>
<feature type="domain" description="Glycosyltransferase subfamily 4-like N-terminal" evidence="2">
    <location>
        <begin position="169"/>
        <end position="297"/>
    </location>
</feature>
<evidence type="ECO:0000313" key="3">
    <source>
        <dbReference type="EMBL" id="MBG8555312.1"/>
    </source>
</evidence>
<dbReference type="Gene3D" id="3.40.50.2000">
    <property type="entry name" value="Glycogen Phosphorylase B"/>
    <property type="match status" value="1"/>
</dbReference>
<evidence type="ECO:0000259" key="2">
    <source>
        <dbReference type="Pfam" id="PF13579"/>
    </source>
</evidence>
<dbReference type="RefSeq" id="WP_196956333.1">
    <property type="nucleotide sequence ID" value="NZ_JADWYK010000012.1"/>
</dbReference>
<accession>A0ABS0L5E1</accession>